<feature type="transmembrane region" description="Helical" evidence="1">
    <location>
        <begin position="7"/>
        <end position="23"/>
    </location>
</feature>
<feature type="transmembrane region" description="Helical" evidence="1">
    <location>
        <begin position="59"/>
        <end position="80"/>
    </location>
</feature>
<keyword evidence="1" id="KW-1133">Transmembrane helix</keyword>
<keyword evidence="3" id="KW-1185">Reference proteome</keyword>
<dbReference type="OrthoDB" id="275750at2"/>
<keyword evidence="1" id="KW-0472">Membrane</keyword>
<organism evidence="2 3">
    <name type="scientific">Calycomorphotria hydatis</name>
    <dbReference type="NCBI Taxonomy" id="2528027"/>
    <lineage>
        <taxon>Bacteria</taxon>
        <taxon>Pseudomonadati</taxon>
        <taxon>Planctomycetota</taxon>
        <taxon>Planctomycetia</taxon>
        <taxon>Planctomycetales</taxon>
        <taxon>Planctomycetaceae</taxon>
        <taxon>Calycomorphotria</taxon>
    </lineage>
</organism>
<feature type="transmembrane region" description="Helical" evidence="1">
    <location>
        <begin position="92"/>
        <end position="113"/>
    </location>
</feature>
<name>A0A517T8B6_9PLAN</name>
<dbReference type="Proteomes" id="UP000319976">
    <property type="component" value="Chromosome"/>
</dbReference>
<accession>A0A517T8B6</accession>
<proteinExistence type="predicted"/>
<gene>
    <name evidence="2" type="ORF">V22_18650</name>
</gene>
<protein>
    <submittedName>
        <fullName evidence="2">Uncharacterized protein</fullName>
    </submittedName>
</protein>
<evidence type="ECO:0000313" key="2">
    <source>
        <dbReference type="EMBL" id="QDT64625.1"/>
    </source>
</evidence>
<sequence>MAKKAMVIGELLFVLGIVAYFIAEKKSPTAFIPSGFGLAITICGVLAMQEHLRKHAMHVAALLGVIGTLAPLGRLIPALLKGGGSPVALGSQAIMALLCGILVVMCVQSFIAARKAQASADDSAQLNDDAGSTEDAV</sequence>
<dbReference type="AlphaFoldDB" id="A0A517T8B6"/>
<evidence type="ECO:0000256" key="1">
    <source>
        <dbReference type="SAM" id="Phobius"/>
    </source>
</evidence>
<feature type="transmembrane region" description="Helical" evidence="1">
    <location>
        <begin position="29"/>
        <end position="47"/>
    </location>
</feature>
<evidence type="ECO:0000313" key="3">
    <source>
        <dbReference type="Proteomes" id="UP000319976"/>
    </source>
</evidence>
<keyword evidence="1" id="KW-0812">Transmembrane</keyword>
<dbReference type="KEGG" id="chya:V22_18650"/>
<reference evidence="2 3" key="1">
    <citation type="submission" date="2019-02" db="EMBL/GenBank/DDBJ databases">
        <title>Deep-cultivation of Planctomycetes and their phenomic and genomic characterization uncovers novel biology.</title>
        <authorList>
            <person name="Wiegand S."/>
            <person name="Jogler M."/>
            <person name="Boedeker C."/>
            <person name="Pinto D."/>
            <person name="Vollmers J."/>
            <person name="Rivas-Marin E."/>
            <person name="Kohn T."/>
            <person name="Peeters S.H."/>
            <person name="Heuer A."/>
            <person name="Rast P."/>
            <person name="Oberbeckmann S."/>
            <person name="Bunk B."/>
            <person name="Jeske O."/>
            <person name="Meyerdierks A."/>
            <person name="Storesund J.E."/>
            <person name="Kallscheuer N."/>
            <person name="Luecker S."/>
            <person name="Lage O.M."/>
            <person name="Pohl T."/>
            <person name="Merkel B.J."/>
            <person name="Hornburger P."/>
            <person name="Mueller R.-W."/>
            <person name="Bruemmer F."/>
            <person name="Labrenz M."/>
            <person name="Spormann A.M."/>
            <person name="Op den Camp H."/>
            <person name="Overmann J."/>
            <person name="Amann R."/>
            <person name="Jetten M.S.M."/>
            <person name="Mascher T."/>
            <person name="Medema M.H."/>
            <person name="Devos D.P."/>
            <person name="Kaster A.-K."/>
            <person name="Ovreas L."/>
            <person name="Rohde M."/>
            <person name="Galperin M.Y."/>
            <person name="Jogler C."/>
        </authorList>
    </citation>
    <scope>NUCLEOTIDE SEQUENCE [LARGE SCALE GENOMIC DNA]</scope>
    <source>
        <strain evidence="2 3">V22</strain>
    </source>
</reference>
<dbReference type="RefSeq" id="WP_145261953.1">
    <property type="nucleotide sequence ID" value="NZ_CP036316.1"/>
</dbReference>
<dbReference type="EMBL" id="CP036316">
    <property type="protein sequence ID" value="QDT64625.1"/>
    <property type="molecule type" value="Genomic_DNA"/>
</dbReference>